<evidence type="ECO:0000256" key="2">
    <source>
        <dbReference type="SAM" id="Phobius"/>
    </source>
</evidence>
<dbReference type="PROSITE" id="PS00109">
    <property type="entry name" value="PROTEIN_KINASE_TYR"/>
    <property type="match status" value="1"/>
</dbReference>
<protein>
    <submittedName>
        <fullName evidence="4">Oidioi.mRNA.OKI2018_I69.chr1.g847.t1.cds</fullName>
    </submittedName>
</protein>
<dbReference type="Proteomes" id="UP001158576">
    <property type="component" value="Chromosome 1"/>
</dbReference>
<evidence type="ECO:0000313" key="4">
    <source>
        <dbReference type="EMBL" id="CAG5103604.1"/>
    </source>
</evidence>
<sequence>MGCHVTRWQPGGLSKSSKTLSSLIEELKESAKKARVPNFQTYQLLLEDPDRRLDPVKVEVIDIKENRVYFNTPEVNKNWSRGILNLELDGLGVLITNEIVFHDFFDNRFYPLVLEGSKDEKKGDAREFSLVKDLEGVDKAGRKVKYLELNLNQVPGHHVEDGLDMLKYFIKHSSLGFFNEKNKHQNVTIAHGERVTMADNLGQDSYSGPVLHGARNISAFTTVDNLNILRFEAMYESDAAHYLQWKYSELHFSLGNQSKIIGVIRNPWKNKVAIILSVVFSIIFVLLAVIGYLFWKNKKQKETNSKEMDRLIPQSFVISNTKAFQEYIQKVEKEDPMLANGLKKLYIPNERIKRTERILGKGQFGVVSVAIVDGKECCVKTCRADISPPDDVDYREVEAFRKRMLELNQDLFKEIFKEAFEMARFEHENIMKCEGVSLDEKINPEKWLFQSAILIILPLMDRGDALTFIRSPESPVTYKLCMQFAMNAADGMDYLSTKNVIHRDLAARNCLLESNGTKINLRISDFGLAKHMENAYGDYDQYSMQTMTKLPIKWLAPEVLKNKQFTTMSDVWAFGILIWEIFTRGLVPYGPQNNWKELEEYLQCGRRLDKPDHCDDELYDTLLYCWQFERQNRPSFKELSTFFREHYKRLNKNSISKRRPTQLRMPQTPESTDFEIAYGHEPKSNPLSVKSNQIYEVASRSSIAENFEQEVYNGLQDYVSPPTITGGDSVDDLTYVEPKGLNSAVDI</sequence>
<keyword evidence="2" id="KW-1133">Transmembrane helix</keyword>
<dbReference type="CDD" id="cd00192">
    <property type="entry name" value="PTKc"/>
    <property type="match status" value="1"/>
</dbReference>
<keyword evidence="5" id="KW-1185">Reference proteome</keyword>
<dbReference type="Gene3D" id="3.30.200.20">
    <property type="entry name" value="Phosphorylase Kinase, domain 1"/>
    <property type="match status" value="1"/>
</dbReference>
<keyword evidence="2" id="KW-0472">Membrane</keyword>
<proteinExistence type="predicted"/>
<keyword evidence="2" id="KW-0812">Transmembrane</keyword>
<dbReference type="PANTHER" id="PTHR24416:SF564">
    <property type="entry name" value="MACROPHAGE-STIMULATING PROTEIN RECEPTOR"/>
    <property type="match status" value="1"/>
</dbReference>
<dbReference type="SUPFAM" id="SSF56112">
    <property type="entry name" value="Protein kinase-like (PK-like)"/>
    <property type="match status" value="1"/>
</dbReference>
<evidence type="ECO:0000256" key="1">
    <source>
        <dbReference type="ARBA" id="ARBA00022840"/>
    </source>
</evidence>
<dbReference type="SMART" id="SM00219">
    <property type="entry name" value="TyrKc"/>
    <property type="match status" value="1"/>
</dbReference>
<dbReference type="Gene3D" id="1.10.510.10">
    <property type="entry name" value="Transferase(Phosphotransferase) domain 1"/>
    <property type="match status" value="1"/>
</dbReference>
<evidence type="ECO:0000313" key="5">
    <source>
        <dbReference type="Proteomes" id="UP001158576"/>
    </source>
</evidence>
<keyword evidence="1" id="KW-0067">ATP-binding</keyword>
<reference evidence="4 5" key="1">
    <citation type="submission" date="2021-04" db="EMBL/GenBank/DDBJ databases">
        <authorList>
            <person name="Bliznina A."/>
        </authorList>
    </citation>
    <scope>NUCLEOTIDE SEQUENCE [LARGE SCALE GENOMIC DNA]</scope>
</reference>
<dbReference type="InterPro" id="IPR000719">
    <property type="entry name" value="Prot_kinase_dom"/>
</dbReference>
<accession>A0ABN7SLQ0</accession>
<dbReference type="PRINTS" id="PR00109">
    <property type="entry name" value="TYRKINASE"/>
</dbReference>
<dbReference type="PROSITE" id="PS50011">
    <property type="entry name" value="PROTEIN_KINASE_DOM"/>
    <property type="match status" value="1"/>
</dbReference>
<organism evidence="4 5">
    <name type="scientific">Oikopleura dioica</name>
    <name type="common">Tunicate</name>
    <dbReference type="NCBI Taxonomy" id="34765"/>
    <lineage>
        <taxon>Eukaryota</taxon>
        <taxon>Metazoa</taxon>
        <taxon>Chordata</taxon>
        <taxon>Tunicata</taxon>
        <taxon>Appendicularia</taxon>
        <taxon>Copelata</taxon>
        <taxon>Oikopleuridae</taxon>
        <taxon>Oikopleura</taxon>
    </lineage>
</organism>
<keyword evidence="1" id="KW-0547">Nucleotide-binding</keyword>
<dbReference type="InterPro" id="IPR008266">
    <property type="entry name" value="Tyr_kinase_AS"/>
</dbReference>
<gene>
    <name evidence="4" type="ORF">OKIOD_LOCUS9612</name>
</gene>
<dbReference type="Pfam" id="PF07714">
    <property type="entry name" value="PK_Tyr_Ser-Thr"/>
    <property type="match status" value="1"/>
</dbReference>
<dbReference type="InterPro" id="IPR050122">
    <property type="entry name" value="RTK"/>
</dbReference>
<feature type="domain" description="Protein kinase" evidence="3">
    <location>
        <begin position="353"/>
        <end position="643"/>
    </location>
</feature>
<evidence type="ECO:0000259" key="3">
    <source>
        <dbReference type="PROSITE" id="PS50011"/>
    </source>
</evidence>
<name>A0ABN7SLQ0_OIKDI</name>
<dbReference type="PANTHER" id="PTHR24416">
    <property type="entry name" value="TYROSINE-PROTEIN KINASE RECEPTOR"/>
    <property type="match status" value="1"/>
</dbReference>
<dbReference type="EMBL" id="OU015566">
    <property type="protein sequence ID" value="CAG5103604.1"/>
    <property type="molecule type" value="Genomic_DNA"/>
</dbReference>
<dbReference type="InterPro" id="IPR020635">
    <property type="entry name" value="Tyr_kinase_cat_dom"/>
</dbReference>
<feature type="transmembrane region" description="Helical" evidence="2">
    <location>
        <begin position="272"/>
        <end position="295"/>
    </location>
</feature>
<dbReference type="InterPro" id="IPR011009">
    <property type="entry name" value="Kinase-like_dom_sf"/>
</dbReference>
<dbReference type="InterPro" id="IPR001245">
    <property type="entry name" value="Ser-Thr/Tyr_kinase_cat_dom"/>
</dbReference>